<dbReference type="InterPro" id="IPR050951">
    <property type="entry name" value="Retrovirus_Pol_polyprotein"/>
</dbReference>
<dbReference type="Gene3D" id="3.10.10.10">
    <property type="entry name" value="HIV Type 1 Reverse Transcriptase, subunit A, domain 1"/>
    <property type="match status" value="1"/>
</dbReference>
<dbReference type="InterPro" id="IPR041577">
    <property type="entry name" value="RT_RNaseH_2"/>
</dbReference>
<dbReference type="Pfam" id="PF17919">
    <property type="entry name" value="RT_RNaseH_2"/>
    <property type="match status" value="1"/>
</dbReference>
<dbReference type="Gene3D" id="3.10.20.370">
    <property type="match status" value="1"/>
</dbReference>
<dbReference type="FunFam" id="3.10.20.370:FF:000001">
    <property type="entry name" value="Retrovirus-related Pol polyprotein from transposon 17.6-like protein"/>
    <property type="match status" value="1"/>
</dbReference>
<dbReference type="AlphaFoldDB" id="A0AAD7T0K3"/>
<dbReference type="Proteomes" id="UP001221898">
    <property type="component" value="Unassembled WGS sequence"/>
</dbReference>
<evidence type="ECO:0000313" key="4">
    <source>
        <dbReference type="Proteomes" id="UP001221898"/>
    </source>
</evidence>
<gene>
    <name evidence="3" type="ORF">AAFF_G00163850</name>
</gene>
<evidence type="ECO:0000313" key="3">
    <source>
        <dbReference type="EMBL" id="KAJ8411577.1"/>
    </source>
</evidence>
<dbReference type="Gene3D" id="3.30.70.270">
    <property type="match status" value="1"/>
</dbReference>
<proteinExistence type="predicted"/>
<dbReference type="Gene3D" id="1.10.340.70">
    <property type="match status" value="1"/>
</dbReference>
<dbReference type="SUPFAM" id="SSF56672">
    <property type="entry name" value="DNA/RNA polymerases"/>
    <property type="match status" value="1"/>
</dbReference>
<reference evidence="3" key="1">
    <citation type="journal article" date="2023" name="Science">
        <title>Genome structures resolve the early diversification of teleost fishes.</title>
        <authorList>
            <person name="Parey E."/>
            <person name="Louis A."/>
            <person name="Montfort J."/>
            <person name="Bouchez O."/>
            <person name="Roques C."/>
            <person name="Iampietro C."/>
            <person name="Lluch J."/>
            <person name="Castinel A."/>
            <person name="Donnadieu C."/>
            <person name="Desvignes T."/>
            <person name="Floi Bucao C."/>
            <person name="Jouanno E."/>
            <person name="Wen M."/>
            <person name="Mejri S."/>
            <person name="Dirks R."/>
            <person name="Jansen H."/>
            <person name="Henkel C."/>
            <person name="Chen W.J."/>
            <person name="Zahm M."/>
            <person name="Cabau C."/>
            <person name="Klopp C."/>
            <person name="Thompson A.W."/>
            <person name="Robinson-Rechavi M."/>
            <person name="Braasch I."/>
            <person name="Lecointre G."/>
            <person name="Bobe J."/>
            <person name="Postlethwait J.H."/>
            <person name="Berthelot C."/>
            <person name="Roest Crollius H."/>
            <person name="Guiguen Y."/>
        </authorList>
    </citation>
    <scope>NUCLEOTIDE SEQUENCE</scope>
    <source>
        <strain evidence="3">NC1722</strain>
    </source>
</reference>
<dbReference type="CDD" id="cd09274">
    <property type="entry name" value="RNase_HI_RT_Ty3"/>
    <property type="match status" value="1"/>
</dbReference>
<organism evidence="3 4">
    <name type="scientific">Aldrovandia affinis</name>
    <dbReference type="NCBI Taxonomy" id="143900"/>
    <lineage>
        <taxon>Eukaryota</taxon>
        <taxon>Metazoa</taxon>
        <taxon>Chordata</taxon>
        <taxon>Craniata</taxon>
        <taxon>Vertebrata</taxon>
        <taxon>Euteleostomi</taxon>
        <taxon>Actinopterygii</taxon>
        <taxon>Neopterygii</taxon>
        <taxon>Teleostei</taxon>
        <taxon>Notacanthiformes</taxon>
        <taxon>Halosauridae</taxon>
        <taxon>Aldrovandia</taxon>
    </lineage>
</organism>
<keyword evidence="1" id="KW-0511">Multifunctional enzyme</keyword>
<protein>
    <recommendedName>
        <fullName evidence="2">Reverse transcriptase/retrotransposon-derived protein RNase H-like domain-containing protein</fullName>
    </recommendedName>
</protein>
<dbReference type="InterPro" id="IPR043502">
    <property type="entry name" value="DNA/RNA_pol_sf"/>
</dbReference>
<sequence length="811" mass="92148">MIDSGSMACTLSEAAEASLLQHNPDLRGCPADDVVIIGCGGHRVIPKAIYNVDVVVYDCKMVVPMLVVPGQTDDMILGSNAIKKILELMRKTDSYWRLVSEPSGGSDEDCHRFFSLLSNTERWRGDTVPDKVGTLRLQQCVTLQPQSEHLVWGKLLRQRQYQWAVQWLWNQLSPDADQPDHIQAFSQSVTGAPVTRSKEDVRRALDELGLQDLDLDACEVSDLWRERLCQIIERYEPIFSRHKLDCGEASDFVHKIHLVDERPFRLPYRRVPPNHYEKLRTAINDMEEKGIIRKSNSEYASPLVLVWKKNGDLRICTDFRCLNAKTKHNLKLAPKKCYLLRKTVSFLGHVITGSGVQTDPGKVEAIGQVQVSDLMDSDGVTPSQKKIRSFLGMVLYYQHFIEDCSVKARPLFKLLSEQKAGEKARRGWKSKKKCHSTVKLTPDDWTPECRVAFDTLKHDLLHTVTLAHPDFGKPFILAVDASFDGIGAVISQLQPGEKIARPVAFASKTLSRAQLNYPAHRLEFLALKWAICDKFSHWLKGVHFTAWSDNNPLTYILTKPRLDACEQRWVAKLAAYDFDLKYVPGPKNTVADALSREPFVRSCDAFRLTTNCQRLQTTDDQADEILSHEQGPCLPSGGAMSTEEVSAVMDAHRTGGVSQLLCTSPELLQLPEEDPSIVIPHSQLHNVQQQDAVVSRVLFYVQRHRRPNARERAAESSCVLRLLKHWKKLKVRNGLLYRVKRDRRMDRKIYQFVTPEALKRQVLHGVHDAAGHQGRSRTLFSGQRTILLDRHAERRCESCEALSEMYLRKDS</sequence>
<accession>A0AAD7T0K3</accession>
<evidence type="ECO:0000259" key="2">
    <source>
        <dbReference type="Pfam" id="PF17919"/>
    </source>
</evidence>
<dbReference type="InterPro" id="IPR043128">
    <property type="entry name" value="Rev_trsase/Diguanyl_cyclase"/>
</dbReference>
<dbReference type="PANTHER" id="PTHR37984:SF5">
    <property type="entry name" value="PROTEIN NYNRIN-LIKE"/>
    <property type="match status" value="1"/>
</dbReference>
<comment type="caution">
    <text evidence="3">The sequence shown here is derived from an EMBL/GenBank/DDBJ whole genome shotgun (WGS) entry which is preliminary data.</text>
</comment>
<keyword evidence="4" id="KW-1185">Reference proteome</keyword>
<evidence type="ECO:0000256" key="1">
    <source>
        <dbReference type="ARBA" id="ARBA00023268"/>
    </source>
</evidence>
<feature type="domain" description="Reverse transcriptase/retrotransposon-derived protein RNase H-like" evidence="2">
    <location>
        <begin position="445"/>
        <end position="545"/>
    </location>
</feature>
<dbReference type="EMBL" id="JAINUG010000022">
    <property type="protein sequence ID" value="KAJ8411577.1"/>
    <property type="molecule type" value="Genomic_DNA"/>
</dbReference>
<name>A0AAD7T0K3_9TELE</name>
<dbReference type="GO" id="GO:0003824">
    <property type="term" value="F:catalytic activity"/>
    <property type="evidence" value="ECO:0007669"/>
    <property type="project" value="UniProtKB-KW"/>
</dbReference>
<dbReference type="PANTHER" id="PTHR37984">
    <property type="entry name" value="PROTEIN CBG26694"/>
    <property type="match status" value="1"/>
</dbReference>